<dbReference type="GeneID" id="80541391"/>
<dbReference type="Proteomes" id="UP001162227">
    <property type="component" value="Segment"/>
</dbReference>
<reference evidence="2" key="1">
    <citation type="journal article" date="2019" name="Vet. Microbiol.">
        <title>Molecular and microscopic characterisation of a novel pathogenic herpesvirus from Indian ringneck parrots (Psittacula krameri).</title>
        <authorList>
            <person name="Sutherland M."/>
            <person name="Sarker S."/>
            <person name="Raidal S.R."/>
        </authorList>
    </citation>
    <scope>NUCLEOTIDE SEQUENCE</scope>
    <source>
        <strain evidence="2">PsHV 5</strain>
    </source>
</reference>
<protein>
    <submittedName>
        <fullName evidence="2">DNA packaging terminase subunit 1</fullName>
    </submittedName>
</protein>
<evidence type="ECO:0000313" key="3">
    <source>
        <dbReference type="Proteomes" id="UP001162227"/>
    </source>
</evidence>
<dbReference type="InterPro" id="IPR027417">
    <property type="entry name" value="P-loop_NTPase"/>
</dbReference>
<reference evidence="2" key="2">
    <citation type="submission" date="2019-05" db="EMBL/GenBank/DDBJ databases">
        <authorList>
            <person name="Sutherland M."/>
            <person name="Sarker S."/>
            <person name="Raidal S.R."/>
        </authorList>
    </citation>
    <scope>NUCLEOTIDE SEQUENCE</scope>
    <source>
        <strain evidence="2">PsHV 5</strain>
    </source>
</reference>
<dbReference type="InterPro" id="IPR003499">
    <property type="entry name" value="DNA_pack_N"/>
</dbReference>
<organism evidence="2 3">
    <name type="scientific">Psittacid alphaherpesvirus 5</name>
    <dbReference type="NCBI Taxonomy" id="2972693"/>
    <lineage>
        <taxon>Viruses</taxon>
        <taxon>Duplodnaviria</taxon>
        <taxon>Heunggongvirae</taxon>
        <taxon>Peploviricota</taxon>
        <taxon>Herviviricetes</taxon>
        <taxon>Herpesvirales</taxon>
        <taxon>Orthoherpesviridae</taxon>
        <taxon>Alphaherpesvirinae</taxon>
        <taxon>Iltovirus</taxon>
        <taxon>Iltovirus psittacidalpha5</taxon>
    </lineage>
</organism>
<dbReference type="GO" id="GO:0051276">
    <property type="term" value="P:chromosome organization"/>
    <property type="evidence" value="ECO:0007669"/>
    <property type="project" value="InterPro"/>
</dbReference>
<evidence type="ECO:0000259" key="1">
    <source>
        <dbReference type="Pfam" id="PF02500"/>
    </source>
</evidence>
<proteinExistence type="predicted"/>
<name>A0A5P9JRY5_9ALPH</name>
<dbReference type="EMBL" id="MK955929">
    <property type="protein sequence ID" value="QFU14588.1"/>
    <property type="molecule type" value="Genomic_DNA"/>
</dbReference>
<evidence type="ECO:0000313" key="2">
    <source>
        <dbReference type="EMBL" id="QFU14588.1"/>
    </source>
</evidence>
<accession>A0A5P9JRY5</accession>
<dbReference type="Gene3D" id="3.40.50.300">
    <property type="entry name" value="P-loop containing nucleotide triphosphate hydrolases"/>
    <property type="match status" value="1"/>
</dbReference>
<dbReference type="Pfam" id="PF02500">
    <property type="entry name" value="DNA_pack_N"/>
    <property type="match status" value="1"/>
</dbReference>
<sequence>MFDADIQETARIYRDTLLKRVFNRNLSEDRSLSEESSHSLSIYTINANELEQNTSYAHTRSAFTNQPKSYSERLPAFAIDAPQRHQTCVPLVGTIHDSCAYSRIFMRASRDVLYRTTVNTLFHFSMKRNETNDLSRTDNRFTNYFCNKSLRTSLLTIAFAQYTPSENRLYRTVYDGVMAAHRRFVTSSRFDQLSEFLSRFRTLIRTMHHDFSIREITTTETLKRRKIQMDASKVPGTIELFQKMLLMHVTYFISEIILEEGSMERIETFLASVFNIQSFTASISRHFRQRATVFLVPRRHGKTWILVQLIALLVSSFEGIRIGYTAHLRKATEPVFEEIHARLCKWFGYKSVEHIKGETIIFTFPGGGKSCVIFTSSQNTNVSIQISNH</sequence>
<keyword evidence="3" id="KW-1185">Reference proteome</keyword>
<dbReference type="KEGG" id="vg:80541391"/>
<feature type="domain" description="Probable DNA packing protein N-terminal" evidence="1">
    <location>
        <begin position="84"/>
        <end position="384"/>
    </location>
</feature>
<dbReference type="RefSeq" id="YP_010802618.1">
    <property type="nucleotide sequence ID" value="NC_077028.1"/>
</dbReference>